<accession>A0A4S8M319</accession>
<dbReference type="Proteomes" id="UP000297245">
    <property type="component" value="Unassembled WGS sequence"/>
</dbReference>
<dbReference type="OrthoDB" id="3341077at2759"/>
<feature type="transmembrane region" description="Helical" evidence="1">
    <location>
        <begin position="149"/>
        <end position="170"/>
    </location>
</feature>
<evidence type="ECO:0000313" key="3">
    <source>
        <dbReference type="Proteomes" id="UP000297245"/>
    </source>
</evidence>
<gene>
    <name evidence="2" type="ORF">K435DRAFT_95053</name>
</gene>
<feature type="transmembrane region" description="Helical" evidence="1">
    <location>
        <begin position="22"/>
        <end position="43"/>
    </location>
</feature>
<protein>
    <submittedName>
        <fullName evidence="2">Uncharacterized protein</fullName>
    </submittedName>
</protein>
<evidence type="ECO:0000313" key="2">
    <source>
        <dbReference type="EMBL" id="THU96532.1"/>
    </source>
</evidence>
<organism evidence="2 3">
    <name type="scientific">Dendrothele bispora (strain CBS 962.96)</name>
    <dbReference type="NCBI Taxonomy" id="1314807"/>
    <lineage>
        <taxon>Eukaryota</taxon>
        <taxon>Fungi</taxon>
        <taxon>Dikarya</taxon>
        <taxon>Basidiomycota</taxon>
        <taxon>Agaricomycotina</taxon>
        <taxon>Agaricomycetes</taxon>
        <taxon>Agaricomycetidae</taxon>
        <taxon>Agaricales</taxon>
        <taxon>Agaricales incertae sedis</taxon>
        <taxon>Dendrothele</taxon>
    </lineage>
</organism>
<keyword evidence="1" id="KW-0812">Transmembrane</keyword>
<dbReference type="EMBL" id="ML179175">
    <property type="protein sequence ID" value="THU96532.1"/>
    <property type="molecule type" value="Genomic_DNA"/>
</dbReference>
<keyword evidence="3" id="KW-1185">Reference proteome</keyword>
<feature type="transmembrane region" description="Helical" evidence="1">
    <location>
        <begin position="72"/>
        <end position="94"/>
    </location>
</feature>
<feature type="transmembrane region" description="Helical" evidence="1">
    <location>
        <begin position="114"/>
        <end position="137"/>
    </location>
</feature>
<sequence>MCLQNIVLIHRCYKVWGAKKKIIVPPVFTSIINNGLALLAFIIDLVQSESAFAYEGGIIAKMAVLRVYTFKSFLVVNFFTNLFIPLMIAGRIWWIGYQVSKFLPLRKFNLTRYIMATCLESGIMYPLALLPALVLFFQPIDKLTASVDLIPVLIQVVGIAPTFIIVRVALGISIENVQDTVHINEENGRDQIVLSMWEADYNINGHV</sequence>
<keyword evidence="1" id="KW-0472">Membrane</keyword>
<evidence type="ECO:0000256" key="1">
    <source>
        <dbReference type="SAM" id="Phobius"/>
    </source>
</evidence>
<name>A0A4S8M319_DENBC</name>
<proteinExistence type="predicted"/>
<reference evidence="2 3" key="1">
    <citation type="journal article" date="2019" name="Nat. Ecol. Evol.">
        <title>Megaphylogeny resolves global patterns of mushroom evolution.</title>
        <authorList>
            <person name="Varga T."/>
            <person name="Krizsan K."/>
            <person name="Foldi C."/>
            <person name="Dima B."/>
            <person name="Sanchez-Garcia M."/>
            <person name="Sanchez-Ramirez S."/>
            <person name="Szollosi G.J."/>
            <person name="Szarkandi J.G."/>
            <person name="Papp V."/>
            <person name="Albert L."/>
            <person name="Andreopoulos W."/>
            <person name="Angelini C."/>
            <person name="Antonin V."/>
            <person name="Barry K.W."/>
            <person name="Bougher N.L."/>
            <person name="Buchanan P."/>
            <person name="Buyck B."/>
            <person name="Bense V."/>
            <person name="Catcheside P."/>
            <person name="Chovatia M."/>
            <person name="Cooper J."/>
            <person name="Damon W."/>
            <person name="Desjardin D."/>
            <person name="Finy P."/>
            <person name="Geml J."/>
            <person name="Haridas S."/>
            <person name="Hughes K."/>
            <person name="Justo A."/>
            <person name="Karasinski D."/>
            <person name="Kautmanova I."/>
            <person name="Kiss B."/>
            <person name="Kocsube S."/>
            <person name="Kotiranta H."/>
            <person name="LaButti K.M."/>
            <person name="Lechner B.E."/>
            <person name="Liimatainen K."/>
            <person name="Lipzen A."/>
            <person name="Lukacs Z."/>
            <person name="Mihaltcheva S."/>
            <person name="Morgado L.N."/>
            <person name="Niskanen T."/>
            <person name="Noordeloos M.E."/>
            <person name="Ohm R.A."/>
            <person name="Ortiz-Santana B."/>
            <person name="Ovrebo C."/>
            <person name="Racz N."/>
            <person name="Riley R."/>
            <person name="Savchenko A."/>
            <person name="Shiryaev A."/>
            <person name="Soop K."/>
            <person name="Spirin V."/>
            <person name="Szebenyi C."/>
            <person name="Tomsovsky M."/>
            <person name="Tulloss R.E."/>
            <person name="Uehling J."/>
            <person name="Grigoriev I.V."/>
            <person name="Vagvolgyi C."/>
            <person name="Papp T."/>
            <person name="Martin F.M."/>
            <person name="Miettinen O."/>
            <person name="Hibbett D.S."/>
            <person name="Nagy L.G."/>
        </authorList>
    </citation>
    <scope>NUCLEOTIDE SEQUENCE [LARGE SCALE GENOMIC DNA]</scope>
    <source>
        <strain evidence="2 3">CBS 962.96</strain>
    </source>
</reference>
<keyword evidence="1" id="KW-1133">Transmembrane helix</keyword>
<dbReference type="AlphaFoldDB" id="A0A4S8M319"/>